<organism evidence="11 12">
    <name type="scientific">Permianibacter aggregans</name>
    <dbReference type="NCBI Taxonomy" id="1510150"/>
    <lineage>
        <taxon>Bacteria</taxon>
        <taxon>Pseudomonadati</taxon>
        <taxon>Pseudomonadota</taxon>
        <taxon>Gammaproteobacteria</taxon>
        <taxon>Pseudomonadales</taxon>
        <taxon>Pseudomonadaceae</taxon>
        <taxon>Permianibacter</taxon>
    </lineage>
</organism>
<keyword evidence="4 8" id="KW-0413">Isomerase</keyword>
<dbReference type="Gene3D" id="3.10.290.10">
    <property type="entry name" value="RNA-binding S4 domain"/>
    <property type="match status" value="1"/>
</dbReference>
<dbReference type="Gene3D" id="3.30.70.1560">
    <property type="entry name" value="Alpha-L RNA-binding motif"/>
    <property type="match status" value="1"/>
</dbReference>
<evidence type="ECO:0000259" key="10">
    <source>
        <dbReference type="SMART" id="SM00363"/>
    </source>
</evidence>
<dbReference type="GO" id="GO:0003723">
    <property type="term" value="F:RNA binding"/>
    <property type="evidence" value="ECO:0007669"/>
    <property type="project" value="UniProtKB-KW"/>
</dbReference>
<dbReference type="InterPro" id="IPR042092">
    <property type="entry name" value="PsdUridine_s_RsuA/RluB/E/F_cat"/>
</dbReference>
<dbReference type="SUPFAM" id="SSF55174">
    <property type="entry name" value="Alpha-L RNA-binding motif"/>
    <property type="match status" value="1"/>
</dbReference>
<dbReference type="SMART" id="SM00363">
    <property type="entry name" value="S4"/>
    <property type="match status" value="1"/>
</dbReference>
<gene>
    <name evidence="11" type="ORF">EV696_102284</name>
</gene>
<dbReference type="InterPro" id="IPR000748">
    <property type="entry name" value="PsdUridine_synth_RsuA/RluB/E/F"/>
</dbReference>
<dbReference type="FunFam" id="3.10.290.10:FF:000003">
    <property type="entry name" value="Pseudouridine synthase"/>
    <property type="match status" value="1"/>
</dbReference>
<evidence type="ECO:0000256" key="6">
    <source>
        <dbReference type="ARBA" id="ARBA00037383"/>
    </source>
</evidence>
<dbReference type="FunFam" id="3.30.70.1560:FF:000001">
    <property type="entry name" value="Pseudouridine synthase"/>
    <property type="match status" value="1"/>
</dbReference>
<dbReference type="InterPro" id="IPR020103">
    <property type="entry name" value="PsdUridine_synth_cat_dom_sf"/>
</dbReference>
<dbReference type="GO" id="GO:0005829">
    <property type="term" value="C:cytosol"/>
    <property type="evidence" value="ECO:0007669"/>
    <property type="project" value="UniProtKB-ARBA"/>
</dbReference>
<feature type="compositionally biased region" description="Basic and acidic residues" evidence="9">
    <location>
        <begin position="347"/>
        <end position="359"/>
    </location>
</feature>
<dbReference type="GO" id="GO:0000455">
    <property type="term" value="P:enzyme-directed rRNA pseudouridine synthesis"/>
    <property type="evidence" value="ECO:0007669"/>
    <property type="project" value="UniProtKB-ARBA"/>
</dbReference>
<dbReference type="InterPro" id="IPR020094">
    <property type="entry name" value="TruA/RsuA/RluB/E/F_N"/>
</dbReference>
<comment type="caution">
    <text evidence="11">The sequence shown here is derived from an EMBL/GenBank/DDBJ whole genome shotgun (WGS) entry which is preliminary data.</text>
</comment>
<dbReference type="SUPFAM" id="SSF55120">
    <property type="entry name" value="Pseudouridine synthase"/>
    <property type="match status" value="1"/>
</dbReference>
<dbReference type="NCBIfam" id="NF007976">
    <property type="entry name" value="PRK10700.1"/>
    <property type="match status" value="1"/>
</dbReference>
<dbReference type="InterPro" id="IPR006145">
    <property type="entry name" value="PsdUridine_synth_RsuA/RluA"/>
</dbReference>
<feature type="compositionally biased region" description="Basic and acidic residues" evidence="9">
    <location>
        <begin position="319"/>
        <end position="340"/>
    </location>
</feature>
<dbReference type="PROSITE" id="PS50889">
    <property type="entry name" value="S4"/>
    <property type="match status" value="1"/>
</dbReference>
<comment type="function">
    <text evidence="6">Responsible for synthesis of pseudouridine from uracil-2605 in 23S ribosomal RNA.</text>
</comment>
<accession>A0A4R6UTU7</accession>
<dbReference type="Pfam" id="PF00849">
    <property type="entry name" value="PseudoU_synth_2"/>
    <property type="match status" value="1"/>
</dbReference>
<protein>
    <recommendedName>
        <fullName evidence="8">Pseudouridine synthase</fullName>
        <ecNumber evidence="8">5.4.99.-</ecNumber>
    </recommendedName>
</protein>
<reference evidence="11 12" key="1">
    <citation type="submission" date="2019-03" db="EMBL/GenBank/DDBJ databases">
        <title>Genomic Encyclopedia of Type Strains, Phase IV (KMG-IV): sequencing the most valuable type-strain genomes for metagenomic binning, comparative biology and taxonomic classification.</title>
        <authorList>
            <person name="Goeker M."/>
        </authorList>
    </citation>
    <scope>NUCLEOTIDE SEQUENCE [LARGE SCALE GENOMIC DNA]</scope>
    <source>
        <strain evidence="11 12">DSM 103792</strain>
    </source>
</reference>
<evidence type="ECO:0000256" key="4">
    <source>
        <dbReference type="ARBA" id="ARBA00023235"/>
    </source>
</evidence>
<dbReference type="InterPro" id="IPR036986">
    <property type="entry name" value="S4_RNA-bd_sf"/>
</dbReference>
<keyword evidence="12" id="KW-1185">Reference proteome</keyword>
<dbReference type="CDD" id="cd00165">
    <property type="entry name" value="S4"/>
    <property type="match status" value="1"/>
</dbReference>
<dbReference type="CDD" id="cd02556">
    <property type="entry name" value="PseudoU_synth_RluB"/>
    <property type="match status" value="1"/>
</dbReference>
<keyword evidence="2" id="KW-0698">rRNA processing</keyword>
<evidence type="ECO:0000256" key="8">
    <source>
        <dbReference type="RuleBase" id="RU003887"/>
    </source>
</evidence>
<dbReference type="GO" id="GO:0160139">
    <property type="term" value="F:23S rRNA pseudouridine(2605) synthase activity"/>
    <property type="evidence" value="ECO:0007669"/>
    <property type="project" value="UniProtKB-EC"/>
</dbReference>
<feature type="compositionally biased region" description="Basic and acidic residues" evidence="9">
    <location>
        <begin position="374"/>
        <end position="401"/>
    </location>
</feature>
<dbReference type="PANTHER" id="PTHR47683:SF3">
    <property type="entry name" value="RIBOSOMAL LARGE SUBUNIT PSEUDOURIDINE SYNTHASE B"/>
    <property type="match status" value="1"/>
</dbReference>
<dbReference type="EC" id="5.4.99.-" evidence="8"/>
<dbReference type="EMBL" id="SNYM01000002">
    <property type="protein sequence ID" value="TDQ50601.1"/>
    <property type="molecule type" value="Genomic_DNA"/>
</dbReference>
<dbReference type="AlphaFoldDB" id="A0A4R6UTU7"/>
<dbReference type="Pfam" id="PF01479">
    <property type="entry name" value="S4"/>
    <property type="match status" value="1"/>
</dbReference>
<feature type="region of interest" description="Disordered" evidence="9">
    <location>
        <begin position="249"/>
        <end position="432"/>
    </location>
</feature>
<dbReference type="InterPro" id="IPR002942">
    <property type="entry name" value="S4_RNA-bd"/>
</dbReference>
<dbReference type="FunFam" id="3.30.70.580:FF:000009">
    <property type="entry name" value="Pseudouridine synthase"/>
    <property type="match status" value="1"/>
</dbReference>
<dbReference type="RefSeq" id="WP_133587903.1">
    <property type="nucleotide sequence ID" value="NZ_CP037953.1"/>
</dbReference>
<dbReference type="InterPro" id="IPR018496">
    <property type="entry name" value="PsdUridine_synth_RsuA/RluB_CS"/>
</dbReference>
<evidence type="ECO:0000313" key="12">
    <source>
        <dbReference type="Proteomes" id="UP000295375"/>
    </source>
</evidence>
<evidence type="ECO:0000256" key="1">
    <source>
        <dbReference type="ARBA" id="ARBA00008348"/>
    </source>
</evidence>
<evidence type="ECO:0000256" key="5">
    <source>
        <dbReference type="ARBA" id="ARBA00036944"/>
    </source>
</evidence>
<comment type="similarity">
    <text evidence="1 8">Belongs to the pseudouridine synthase RsuA family.</text>
</comment>
<dbReference type="Proteomes" id="UP000295375">
    <property type="component" value="Unassembled WGS sequence"/>
</dbReference>
<dbReference type="OrthoDB" id="9807213at2"/>
<evidence type="ECO:0000313" key="11">
    <source>
        <dbReference type="EMBL" id="TDQ50601.1"/>
    </source>
</evidence>
<dbReference type="PROSITE" id="PS01149">
    <property type="entry name" value="PSI_RSU"/>
    <property type="match status" value="1"/>
</dbReference>
<dbReference type="PANTHER" id="PTHR47683">
    <property type="entry name" value="PSEUDOURIDINE SYNTHASE FAMILY PROTEIN-RELATED"/>
    <property type="match status" value="1"/>
</dbReference>
<feature type="compositionally biased region" description="Basic and acidic residues" evidence="9">
    <location>
        <begin position="423"/>
        <end position="432"/>
    </location>
</feature>
<sequence>MSEKLQKALARSGLGSRREIETWIAEGRLSVNGEVANLGARVTIRDDIRLDGRKLRLLPETLITRKVLMYHKPEGQVTTRKDPEGRDTVFDNLPTLRGSRWIAIGRLDLNTSGLLLFTNDGELANRLMHPRHEVEREYAVRIMGELQPAQRKALLKGVTLDDGIAAFNSIESRGGTGANHWYHVTLKEGRTREVRRMFEAINLFVSRLIRVRYGPIQLDPGLKQAMMRELDKQELDALCAIVGLEPQGSRAERRKEVMQEKGRLHSEEKQERKQQRRVRDDEAPKAKRLSKLEQALKAVEEPATISASAGRRRAAPVLRESEARKLAIKKQREAKAETKPKRVGKVPRRDAETELESPRRRTRSDSASMTMSRASERSRGEERAPKTGRATDLRGSKRASEKASGNRGTRTHAGREGSAGSRAARDVKKPRR</sequence>
<dbReference type="NCBIfam" id="TIGR00093">
    <property type="entry name" value="pseudouridine synthase"/>
    <property type="match status" value="1"/>
</dbReference>
<dbReference type="InterPro" id="IPR050343">
    <property type="entry name" value="RsuA_PseudoU_synthase"/>
</dbReference>
<feature type="compositionally biased region" description="Basic and acidic residues" evidence="9">
    <location>
        <begin position="250"/>
        <end position="285"/>
    </location>
</feature>
<name>A0A4R6UTU7_9GAMM</name>
<proteinExistence type="inferred from homology"/>
<comment type="catalytic activity">
    <reaction evidence="5">
        <text>uridine(2605) in 23S rRNA = pseudouridine(2605) in 23S rRNA</text>
        <dbReference type="Rhea" id="RHEA:42520"/>
        <dbReference type="Rhea" id="RHEA-COMP:10095"/>
        <dbReference type="Rhea" id="RHEA-COMP:10096"/>
        <dbReference type="ChEBI" id="CHEBI:65314"/>
        <dbReference type="ChEBI" id="CHEBI:65315"/>
        <dbReference type="EC" id="5.4.99.22"/>
    </reaction>
</comment>
<keyword evidence="3 7" id="KW-0694">RNA-binding</keyword>
<evidence type="ECO:0000256" key="3">
    <source>
        <dbReference type="ARBA" id="ARBA00022884"/>
    </source>
</evidence>
<evidence type="ECO:0000256" key="2">
    <source>
        <dbReference type="ARBA" id="ARBA00022552"/>
    </source>
</evidence>
<dbReference type="Gene3D" id="3.30.70.580">
    <property type="entry name" value="Pseudouridine synthase I, catalytic domain, N-terminal subdomain"/>
    <property type="match status" value="1"/>
</dbReference>
<evidence type="ECO:0000256" key="7">
    <source>
        <dbReference type="PROSITE-ProRule" id="PRU00182"/>
    </source>
</evidence>
<evidence type="ECO:0000256" key="9">
    <source>
        <dbReference type="SAM" id="MobiDB-lite"/>
    </source>
</evidence>
<feature type="domain" description="RNA-binding S4" evidence="10">
    <location>
        <begin position="3"/>
        <end position="63"/>
    </location>
</feature>